<evidence type="ECO:0000313" key="7">
    <source>
        <dbReference type="EMBL" id="NKQ28554.1"/>
    </source>
</evidence>
<evidence type="ECO:0000256" key="3">
    <source>
        <dbReference type="ARBA" id="ARBA00023125"/>
    </source>
</evidence>
<proteinExistence type="inferred from homology"/>
<accession>A0ABX1ISF3</accession>
<dbReference type="Gene3D" id="1.10.10.10">
    <property type="entry name" value="Winged helix-like DNA-binding domain superfamily/Winged helix DNA-binding domain"/>
    <property type="match status" value="1"/>
</dbReference>
<reference evidence="7 8" key="1">
    <citation type="submission" date="2020-04" db="EMBL/GenBank/DDBJ databases">
        <title>Genome sequence of Streptomyces galbus strain I339.</title>
        <authorList>
            <person name="Silva E.A.N."/>
            <person name="Merces M."/>
            <person name="Castelo Branco A.P.O.T."/>
            <person name="Vasconcelos P.C."/>
            <person name="Costa N.P."/>
            <person name="Marinho G.C.S."/>
            <person name="Oliveira C.J.B."/>
            <person name="Araujo D."/>
            <person name="Rodrigues Junior V.S."/>
            <person name="Almeida R."/>
            <person name="Silva Filho U.R."/>
            <person name="Andrade A.S.A."/>
            <person name="Cibulski S.P."/>
        </authorList>
    </citation>
    <scope>NUCLEOTIDE SEQUENCE [LARGE SCALE GENOMIC DNA]</scope>
    <source>
        <strain evidence="7 8">I339</strain>
    </source>
</reference>
<dbReference type="SUPFAM" id="SSF46785">
    <property type="entry name" value="Winged helix' DNA-binding domain"/>
    <property type="match status" value="1"/>
</dbReference>
<keyword evidence="2" id="KW-0805">Transcription regulation</keyword>
<dbReference type="Pfam" id="PF00126">
    <property type="entry name" value="HTH_1"/>
    <property type="match status" value="1"/>
</dbReference>
<dbReference type="PRINTS" id="PR00039">
    <property type="entry name" value="HTHLYSR"/>
</dbReference>
<feature type="non-terminal residue" evidence="7">
    <location>
        <position position="370"/>
    </location>
</feature>
<dbReference type="InterPro" id="IPR000847">
    <property type="entry name" value="LysR_HTH_N"/>
</dbReference>
<gene>
    <name evidence="7" type="ORF">HF200_30395</name>
</gene>
<comment type="similarity">
    <text evidence="1">Belongs to the LysR transcriptional regulatory family.</text>
</comment>
<dbReference type="InterPro" id="IPR036390">
    <property type="entry name" value="WH_DNA-bd_sf"/>
</dbReference>
<name>A0ABX1ISF3_STRGB</name>
<sequence length="370" mass="38948">MEIFLTLAEELHFGRTAERVGVSQSRVSQTVARLERRIGAKLFDRTSRQVTPTPIGEQLRDDLGPAWRGVEDAVARAMAAGRGITGSLRIGFSGAFTGHLLHSITEVFARSYPDVDVQIRQVQISDPYGPLRAGDVELQVTEPPVAEPDLTLGPVLVSQPRVLLMSSSHPFARRETVGVEDLAEATLLTVAGNVPAHWLDHHFPRQTPSGRPIPHGQAMTHWEDALSLVLAGKGVTPVAAAGAHYYSRPGLVFKPLDGAPRIDYAFVWPTGHETARLRAFVRAAMDRIRELGGPARAVGVGGPPPPPVGHTAGAPRGGGPVARAPGVSAGGVPAGRAARARREGVPDGAVPVTLAPAGARGVAHGAAQLL</sequence>
<feature type="region of interest" description="Disordered" evidence="5">
    <location>
        <begin position="296"/>
        <end position="321"/>
    </location>
</feature>
<evidence type="ECO:0000313" key="8">
    <source>
        <dbReference type="Proteomes" id="UP000744032"/>
    </source>
</evidence>
<evidence type="ECO:0000256" key="2">
    <source>
        <dbReference type="ARBA" id="ARBA00023015"/>
    </source>
</evidence>
<dbReference type="PANTHER" id="PTHR30346">
    <property type="entry name" value="TRANSCRIPTIONAL DUAL REGULATOR HCAR-RELATED"/>
    <property type="match status" value="1"/>
</dbReference>
<dbReference type="Gene3D" id="3.40.190.10">
    <property type="entry name" value="Periplasmic binding protein-like II"/>
    <property type="match status" value="2"/>
</dbReference>
<dbReference type="Pfam" id="PF03466">
    <property type="entry name" value="LysR_substrate"/>
    <property type="match status" value="1"/>
</dbReference>
<protein>
    <submittedName>
        <fullName evidence="7">LysR family transcriptional regulator</fullName>
    </submittedName>
</protein>
<evidence type="ECO:0000256" key="4">
    <source>
        <dbReference type="ARBA" id="ARBA00023163"/>
    </source>
</evidence>
<dbReference type="EMBL" id="JAAXMD010000454">
    <property type="protein sequence ID" value="NKQ28554.1"/>
    <property type="molecule type" value="Genomic_DNA"/>
</dbReference>
<keyword evidence="3" id="KW-0238">DNA-binding</keyword>
<dbReference type="PANTHER" id="PTHR30346:SF0">
    <property type="entry name" value="HCA OPERON TRANSCRIPTIONAL ACTIVATOR HCAR"/>
    <property type="match status" value="1"/>
</dbReference>
<dbReference type="Proteomes" id="UP000744032">
    <property type="component" value="Unassembled WGS sequence"/>
</dbReference>
<feature type="domain" description="HTH lysR-type" evidence="6">
    <location>
        <begin position="1"/>
        <end position="53"/>
    </location>
</feature>
<dbReference type="InterPro" id="IPR036388">
    <property type="entry name" value="WH-like_DNA-bd_sf"/>
</dbReference>
<dbReference type="PROSITE" id="PS50931">
    <property type="entry name" value="HTH_LYSR"/>
    <property type="match status" value="1"/>
</dbReference>
<evidence type="ECO:0000256" key="5">
    <source>
        <dbReference type="SAM" id="MobiDB-lite"/>
    </source>
</evidence>
<organism evidence="7 8">
    <name type="scientific">Streptomyces galbus</name>
    <dbReference type="NCBI Taxonomy" id="33898"/>
    <lineage>
        <taxon>Bacteria</taxon>
        <taxon>Bacillati</taxon>
        <taxon>Actinomycetota</taxon>
        <taxon>Actinomycetes</taxon>
        <taxon>Kitasatosporales</taxon>
        <taxon>Streptomycetaceae</taxon>
        <taxon>Streptomyces</taxon>
    </lineage>
</organism>
<dbReference type="SUPFAM" id="SSF53850">
    <property type="entry name" value="Periplasmic binding protein-like II"/>
    <property type="match status" value="1"/>
</dbReference>
<keyword evidence="8" id="KW-1185">Reference proteome</keyword>
<dbReference type="InterPro" id="IPR005119">
    <property type="entry name" value="LysR_subst-bd"/>
</dbReference>
<comment type="caution">
    <text evidence="7">The sequence shown here is derived from an EMBL/GenBank/DDBJ whole genome shotgun (WGS) entry which is preliminary data.</text>
</comment>
<keyword evidence="4" id="KW-0804">Transcription</keyword>
<evidence type="ECO:0000259" key="6">
    <source>
        <dbReference type="PROSITE" id="PS50931"/>
    </source>
</evidence>
<evidence type="ECO:0000256" key="1">
    <source>
        <dbReference type="ARBA" id="ARBA00009437"/>
    </source>
</evidence>